<evidence type="ECO:0000256" key="3">
    <source>
        <dbReference type="ARBA" id="ARBA00023125"/>
    </source>
</evidence>
<reference evidence="7" key="1">
    <citation type="journal article" date="2019" name="Int. J. Syst. Evol. Microbiol.">
        <title>The Global Catalogue of Microorganisms (GCM) 10K type strain sequencing project: providing services to taxonomists for standard genome sequencing and annotation.</title>
        <authorList>
            <consortium name="The Broad Institute Genomics Platform"/>
            <consortium name="The Broad Institute Genome Sequencing Center for Infectious Disease"/>
            <person name="Wu L."/>
            <person name="Ma J."/>
        </authorList>
    </citation>
    <scope>NUCLEOTIDE SEQUENCE [LARGE SCALE GENOMIC DNA]</scope>
    <source>
        <strain evidence="7">JCM 17666</strain>
    </source>
</reference>
<keyword evidence="7" id="KW-1185">Reference proteome</keyword>
<feature type="domain" description="HTH lysR-type" evidence="5">
    <location>
        <begin position="1"/>
        <end position="58"/>
    </location>
</feature>
<dbReference type="RefSeq" id="WP_345247429.1">
    <property type="nucleotide sequence ID" value="NZ_BAABFO010000004.1"/>
</dbReference>
<dbReference type="InterPro" id="IPR036390">
    <property type="entry name" value="WH_DNA-bd_sf"/>
</dbReference>
<dbReference type="InterPro" id="IPR005119">
    <property type="entry name" value="LysR_subst-bd"/>
</dbReference>
<dbReference type="SUPFAM" id="SSF53850">
    <property type="entry name" value="Periplasmic binding protein-like II"/>
    <property type="match status" value="1"/>
</dbReference>
<dbReference type="InterPro" id="IPR000847">
    <property type="entry name" value="LysR_HTH_N"/>
</dbReference>
<dbReference type="Gene3D" id="1.10.10.10">
    <property type="entry name" value="Winged helix-like DNA-binding domain superfamily/Winged helix DNA-binding domain"/>
    <property type="match status" value="1"/>
</dbReference>
<gene>
    <name evidence="6" type="ORF">GCM10023144_12590</name>
</gene>
<comment type="caution">
    <text evidence="6">The sequence shown here is derived from an EMBL/GenBank/DDBJ whole genome shotgun (WGS) entry which is preliminary data.</text>
</comment>
<keyword evidence="2" id="KW-0805">Transcription regulation</keyword>
<dbReference type="SUPFAM" id="SSF46785">
    <property type="entry name" value="Winged helix' DNA-binding domain"/>
    <property type="match status" value="1"/>
</dbReference>
<sequence>MDLRDLAYFEAIAEAGNLSEAARRVFRSQPALSKCLQRLEAGLNAPLFERNGRRLRLTPVGEALLARARMLRRAMEDTVRELGDIAQGLAGHVRIGHTATAAEYLLPQIVSAVRRQAPRVTLELVLGLNDPLRAALRAGDLDLLVGPLTELDAEFETLTIFKDEVVVAAGKDHPLCRIARPSLAQLAQFGWVLPPHSVSIRGWLDRAFERRRLPHPRVEVESGLVTLMPGLVERTDLLTFVSRQHLRGRNLRPLLREIHAPELLLRREFGAVFPVGGCPAPSAQAVLGVLRSRKNRLSLVAPG</sequence>
<dbReference type="Proteomes" id="UP001501671">
    <property type="component" value="Unassembled WGS sequence"/>
</dbReference>
<proteinExistence type="inferred from homology"/>
<evidence type="ECO:0000313" key="7">
    <source>
        <dbReference type="Proteomes" id="UP001501671"/>
    </source>
</evidence>
<dbReference type="PRINTS" id="PR00039">
    <property type="entry name" value="HTHLYSR"/>
</dbReference>
<keyword evidence="4" id="KW-0804">Transcription</keyword>
<evidence type="ECO:0000313" key="6">
    <source>
        <dbReference type="EMBL" id="GAA4327691.1"/>
    </source>
</evidence>
<dbReference type="Pfam" id="PF03466">
    <property type="entry name" value="LysR_substrate"/>
    <property type="match status" value="1"/>
</dbReference>
<keyword evidence="3" id="KW-0238">DNA-binding</keyword>
<dbReference type="PROSITE" id="PS50931">
    <property type="entry name" value="HTH_LYSR"/>
    <property type="match status" value="1"/>
</dbReference>
<organism evidence="6 7">
    <name type="scientific">Pigmentiphaga soli</name>
    <dbReference type="NCBI Taxonomy" id="1007095"/>
    <lineage>
        <taxon>Bacteria</taxon>
        <taxon>Pseudomonadati</taxon>
        <taxon>Pseudomonadota</taxon>
        <taxon>Betaproteobacteria</taxon>
        <taxon>Burkholderiales</taxon>
        <taxon>Alcaligenaceae</taxon>
        <taxon>Pigmentiphaga</taxon>
    </lineage>
</organism>
<evidence type="ECO:0000256" key="2">
    <source>
        <dbReference type="ARBA" id="ARBA00023015"/>
    </source>
</evidence>
<dbReference type="EMBL" id="BAABFO010000004">
    <property type="protein sequence ID" value="GAA4327691.1"/>
    <property type="molecule type" value="Genomic_DNA"/>
</dbReference>
<comment type="similarity">
    <text evidence="1">Belongs to the LysR transcriptional regulatory family.</text>
</comment>
<accession>A0ABP8GNW6</accession>
<evidence type="ECO:0000259" key="5">
    <source>
        <dbReference type="PROSITE" id="PS50931"/>
    </source>
</evidence>
<dbReference type="PANTHER" id="PTHR30419">
    <property type="entry name" value="HTH-TYPE TRANSCRIPTIONAL REGULATOR YBHD"/>
    <property type="match status" value="1"/>
</dbReference>
<dbReference type="Pfam" id="PF00126">
    <property type="entry name" value="HTH_1"/>
    <property type="match status" value="1"/>
</dbReference>
<evidence type="ECO:0000256" key="4">
    <source>
        <dbReference type="ARBA" id="ARBA00023163"/>
    </source>
</evidence>
<dbReference type="InterPro" id="IPR050950">
    <property type="entry name" value="HTH-type_LysR_regulators"/>
</dbReference>
<evidence type="ECO:0000256" key="1">
    <source>
        <dbReference type="ARBA" id="ARBA00009437"/>
    </source>
</evidence>
<name>A0ABP8GNW6_9BURK</name>
<dbReference type="Gene3D" id="3.40.190.290">
    <property type="match status" value="1"/>
</dbReference>
<dbReference type="InterPro" id="IPR036388">
    <property type="entry name" value="WH-like_DNA-bd_sf"/>
</dbReference>
<dbReference type="PANTHER" id="PTHR30419:SF8">
    <property type="entry name" value="NITROGEN ASSIMILATION TRANSCRIPTIONAL ACTIVATOR-RELATED"/>
    <property type="match status" value="1"/>
</dbReference>
<protein>
    <submittedName>
        <fullName evidence="6">LysR family transcriptional regulator</fullName>
    </submittedName>
</protein>